<organism evidence="3">
    <name type="scientific">Dickeya oryzae</name>
    <dbReference type="NCBI Taxonomy" id="1240404"/>
    <lineage>
        <taxon>Bacteria</taxon>
        <taxon>Pseudomonadati</taxon>
        <taxon>Pseudomonadota</taxon>
        <taxon>Gammaproteobacteria</taxon>
        <taxon>Enterobacterales</taxon>
        <taxon>Pectobacteriaceae</taxon>
        <taxon>Dickeya</taxon>
    </lineage>
</organism>
<evidence type="ECO:0000256" key="1">
    <source>
        <dbReference type="SAM" id="SignalP"/>
    </source>
</evidence>
<evidence type="ECO:0000313" key="4">
    <source>
        <dbReference type="Proteomes" id="UP000810130"/>
    </source>
</evidence>
<keyword evidence="4" id="KW-1185">Reference proteome</keyword>
<dbReference type="PROSITE" id="PS51257">
    <property type="entry name" value="PROKAR_LIPOPROTEIN"/>
    <property type="match status" value="1"/>
</dbReference>
<name>A0AB39IXK2_9GAMM</name>
<accession>A0AB39IXK2</accession>
<proteinExistence type="predicted"/>
<dbReference type="AlphaFoldDB" id="A0AB39IXK2"/>
<evidence type="ECO:0008006" key="5">
    <source>
        <dbReference type="Google" id="ProtNLM"/>
    </source>
</evidence>
<dbReference type="EMBL" id="JAGJWX010000027">
    <property type="protein sequence ID" value="MBP2859245.1"/>
    <property type="molecule type" value="Genomic_DNA"/>
</dbReference>
<dbReference type="GeneID" id="302581622"/>
<feature type="chain" id="PRO_5044190049" description="Lipoprotein" evidence="1">
    <location>
        <begin position="19"/>
        <end position="188"/>
    </location>
</feature>
<dbReference type="Proteomes" id="UP000810130">
    <property type="component" value="Unassembled WGS sequence"/>
</dbReference>
<dbReference type="EMBL" id="CP162670">
    <property type="protein sequence ID" value="XDL26136.1"/>
    <property type="molecule type" value="Genomic_DNA"/>
</dbReference>
<gene>
    <name evidence="2" type="ORF">J8657_16730</name>
    <name evidence="3" type="ORF">LF929_008080</name>
</gene>
<dbReference type="RefSeq" id="WP_210175540.1">
    <property type="nucleotide sequence ID" value="NZ_CP162670.1"/>
</dbReference>
<reference evidence="3" key="2">
    <citation type="submission" date="2024-07" db="EMBL/GenBank/DDBJ databases">
        <authorList>
            <person name="Pedron J."/>
        </authorList>
    </citation>
    <scope>NUCLEOTIDE SEQUENCE</scope>
    <source>
        <strain evidence="3">A003-S1-M15</strain>
    </source>
</reference>
<sequence>MRYLVLPFMLFILSGCQALTTFDKYATLRLYEVYKIDGVSACDYKPKFNECTDGKQVFNLKISDDKSKVALVTYNKYAYFGFTRDDYQRQTQPLRDFLLWVKQPKAKDQKMTMLRKRGNVAGTMFENEEVEYQFDYLHSRSDVQLLVIQPYTNGSSYAMTEAEVRNLLSVLDAWYNGTFTGQQLANVY</sequence>
<evidence type="ECO:0000313" key="3">
    <source>
        <dbReference type="EMBL" id="XDL26136.1"/>
    </source>
</evidence>
<reference evidence="2 4" key="1">
    <citation type="submission" date="2021-04" db="EMBL/GenBank/DDBJ databases">
        <title>Genomic and host-range diversity within the Dickeya zeae complex, identification of D. zeae and D. oryzae members, proposal of two novel subspecies D. zeae subsp. zeae subsp. nov. and D. zeae subsp. dombae subsp. nov.</title>
        <authorList>
            <person name="Van Gijsegem F."/>
            <person name="Hugouvieux-Cotte-Pattat N."/>
        </authorList>
    </citation>
    <scope>NUCLEOTIDE SEQUENCE [LARGE SCALE GENOMIC DNA]</scope>
    <source>
        <strain evidence="2 4">FVG03</strain>
    </source>
</reference>
<evidence type="ECO:0000313" key="2">
    <source>
        <dbReference type="EMBL" id="MBP2859245.1"/>
    </source>
</evidence>
<keyword evidence="1" id="KW-0732">Signal</keyword>
<feature type="signal peptide" evidence="1">
    <location>
        <begin position="1"/>
        <end position="18"/>
    </location>
</feature>
<protein>
    <recommendedName>
        <fullName evidence="5">Lipoprotein</fullName>
    </recommendedName>
</protein>